<dbReference type="Proteomes" id="UP000030641">
    <property type="component" value="Unassembled WGS sequence"/>
</dbReference>
<dbReference type="InParanoid" id="A0A074Y6F2"/>
<evidence type="ECO:0000313" key="1">
    <source>
        <dbReference type="EMBL" id="KEQ91534.1"/>
    </source>
</evidence>
<organism evidence="1 2">
    <name type="scientific">Aureobasidium subglaciale (strain EXF-2481)</name>
    <name type="common">Aureobasidium pullulans var. subglaciale</name>
    <dbReference type="NCBI Taxonomy" id="1043005"/>
    <lineage>
        <taxon>Eukaryota</taxon>
        <taxon>Fungi</taxon>
        <taxon>Dikarya</taxon>
        <taxon>Ascomycota</taxon>
        <taxon>Pezizomycotina</taxon>
        <taxon>Dothideomycetes</taxon>
        <taxon>Dothideomycetidae</taxon>
        <taxon>Dothideales</taxon>
        <taxon>Saccotheciaceae</taxon>
        <taxon>Aureobasidium</taxon>
    </lineage>
</organism>
<protein>
    <submittedName>
        <fullName evidence="1">Uncharacterized protein</fullName>
    </submittedName>
</protein>
<dbReference type="AlphaFoldDB" id="A0A074Y6F2"/>
<proteinExistence type="predicted"/>
<dbReference type="OrthoDB" id="10455303at2759"/>
<dbReference type="RefSeq" id="XP_013340022.1">
    <property type="nucleotide sequence ID" value="XM_013484568.1"/>
</dbReference>
<reference evidence="1 2" key="1">
    <citation type="journal article" date="2014" name="BMC Genomics">
        <title>Genome sequencing of four Aureobasidium pullulans varieties: biotechnological potential, stress tolerance, and description of new species.</title>
        <authorList>
            <person name="Gostin Ar C."/>
            <person name="Ohm R.A."/>
            <person name="Kogej T."/>
            <person name="Sonjak S."/>
            <person name="Turk M."/>
            <person name="Zajc J."/>
            <person name="Zalar P."/>
            <person name="Grube M."/>
            <person name="Sun H."/>
            <person name="Han J."/>
            <person name="Sharma A."/>
            <person name="Chiniquy J."/>
            <person name="Ngan C.Y."/>
            <person name="Lipzen A."/>
            <person name="Barry K."/>
            <person name="Grigoriev I.V."/>
            <person name="Gunde-Cimerman N."/>
        </authorList>
    </citation>
    <scope>NUCLEOTIDE SEQUENCE [LARGE SCALE GENOMIC DNA]</scope>
    <source>
        <strain evidence="1 2">EXF-2481</strain>
    </source>
</reference>
<evidence type="ECO:0000313" key="2">
    <source>
        <dbReference type="Proteomes" id="UP000030641"/>
    </source>
</evidence>
<keyword evidence="2" id="KW-1185">Reference proteome</keyword>
<sequence length="198" mass="21689">MSDPSARLPLEVLSITIGFAAIDIHEAAGATQVNTQWRMETSRIRWRRVNHRGFPTIQHLGACYLDEQQLYANLIRRMTFTISVSNNHPNLSNLGFPGLQALKIKQSFLLGHGGTVDVSSLIQPLLNTLVIEGGTTERFLPALSDDLGTLGSMLQLTTLSLRGLTTLNLSNVTETALLHTSSCMPLLEALGQTLIRVE</sequence>
<accession>A0A074Y6F2</accession>
<dbReference type="EMBL" id="KL584777">
    <property type="protein sequence ID" value="KEQ91534.1"/>
    <property type="molecule type" value="Genomic_DNA"/>
</dbReference>
<gene>
    <name evidence="1" type="ORF">AUEXF2481DRAFT_32919</name>
</gene>
<dbReference type="GeneID" id="25364739"/>
<dbReference type="HOGENOM" id="CLU_1377868_0_0_1"/>
<name>A0A074Y6F2_AURSE</name>